<reference evidence="7" key="2">
    <citation type="submission" date="2007-04" db="EMBL/GenBank/DDBJ databases">
        <title>The genome of the human body louse.</title>
        <authorList>
            <consortium name="The Human Body Louse Genome Consortium"/>
            <person name="Kirkness E."/>
            <person name="Walenz B."/>
            <person name="Hass B."/>
            <person name="Bruggner R."/>
            <person name="Strausberg R."/>
        </authorList>
    </citation>
    <scope>NUCLEOTIDE SEQUENCE</scope>
    <source>
        <strain evidence="7">USDA</strain>
    </source>
</reference>
<organism>
    <name type="scientific">Pediculus humanus subsp. corporis</name>
    <name type="common">Body louse</name>
    <dbReference type="NCBI Taxonomy" id="121224"/>
    <lineage>
        <taxon>Eukaryota</taxon>
        <taxon>Metazoa</taxon>
        <taxon>Ecdysozoa</taxon>
        <taxon>Arthropoda</taxon>
        <taxon>Hexapoda</taxon>
        <taxon>Insecta</taxon>
        <taxon>Pterygota</taxon>
        <taxon>Neoptera</taxon>
        <taxon>Paraneoptera</taxon>
        <taxon>Psocodea</taxon>
        <taxon>Troctomorpha</taxon>
        <taxon>Phthiraptera</taxon>
        <taxon>Anoplura</taxon>
        <taxon>Pediculidae</taxon>
        <taxon>Pediculus</taxon>
    </lineage>
</organism>
<evidence type="ECO:0000313" key="9">
    <source>
        <dbReference type="Proteomes" id="UP000009046"/>
    </source>
</evidence>
<sequence length="500" mass="56729">MTVDEILKYSGNFGPAQWCLLSLFSLVNIFASFHYFSQTFITITPKHSCYETNSTENDFIHNSTNSYFLYWEFETLTSELNWICENGWKSAFVQSTFFIGSVIGTLILGSLSDIYGRIPMLFIANILAVFGNLLTVYLNPNIWNLSIARFISGLASDSNFFMMYIIVMEYVKPSMRTFGLNFCIGLWYCIGCMITPWLAVLTKNWRTFLLSISIPSLIIPLSCFFIPESAQWLLSVGRTDDAMTCFKKVARINKKKIPSDLLEHFKSTVNNNKTFVRKSSLWDLFKTPKLRRKTFILIFKTIVLSLCYDAISRNIEGLGLDPFTVFTITSASILPSCITILIWQDKLGRKILAILFLLLTGLFNFIQGSVLVFCKKVVFIAAIVGLFGRFSVNIAYNSGTQYAAELIPTQVRGQGLAVMHAVGYAATFFSSQILYLGNFWIATPQIILGVLSITGAIFCLYLPETLGKDLPATLQDGEVFGEKEKMWEFLKLKRKDRRKF</sequence>
<feature type="transmembrane region" description="Helical" evidence="5">
    <location>
        <begin position="18"/>
        <end position="36"/>
    </location>
</feature>
<dbReference type="eggNOG" id="KOG0255">
    <property type="taxonomic scope" value="Eukaryota"/>
</dbReference>
<dbReference type="KEGG" id="phu:Phum_PHUM298040"/>
<evidence type="ECO:0000256" key="5">
    <source>
        <dbReference type="SAM" id="Phobius"/>
    </source>
</evidence>
<proteinExistence type="predicted"/>
<dbReference type="InterPro" id="IPR005828">
    <property type="entry name" value="MFS_sugar_transport-like"/>
</dbReference>
<dbReference type="OrthoDB" id="3936150at2759"/>
<feature type="transmembrane region" description="Helical" evidence="5">
    <location>
        <begin position="441"/>
        <end position="462"/>
    </location>
</feature>
<dbReference type="Proteomes" id="UP000009046">
    <property type="component" value="Unassembled WGS sequence"/>
</dbReference>
<feature type="transmembrane region" description="Helical" evidence="5">
    <location>
        <begin position="150"/>
        <end position="171"/>
    </location>
</feature>
<dbReference type="GeneID" id="8229778"/>
<dbReference type="InterPro" id="IPR020846">
    <property type="entry name" value="MFS_dom"/>
</dbReference>
<dbReference type="HOGENOM" id="CLU_001265_33_4_1"/>
<accession>E0VM00</accession>
<dbReference type="OMA" id="KYWCADD"/>
<evidence type="ECO:0000256" key="4">
    <source>
        <dbReference type="ARBA" id="ARBA00023136"/>
    </source>
</evidence>
<feature type="transmembrane region" description="Helical" evidence="5">
    <location>
        <begin position="118"/>
        <end position="138"/>
    </location>
</feature>
<feature type="transmembrane region" description="Helical" evidence="5">
    <location>
        <begin position="351"/>
        <end position="371"/>
    </location>
</feature>
<feature type="transmembrane region" description="Helical" evidence="5">
    <location>
        <begin position="91"/>
        <end position="111"/>
    </location>
</feature>
<evidence type="ECO:0000259" key="6">
    <source>
        <dbReference type="PROSITE" id="PS50850"/>
    </source>
</evidence>
<dbReference type="GO" id="GO:0022857">
    <property type="term" value="F:transmembrane transporter activity"/>
    <property type="evidence" value="ECO:0007669"/>
    <property type="project" value="InterPro"/>
</dbReference>
<dbReference type="EMBL" id="AAZO01003451">
    <property type="status" value="NOT_ANNOTATED_CDS"/>
    <property type="molecule type" value="Genomic_DNA"/>
</dbReference>
<protein>
    <submittedName>
        <fullName evidence="7 8">Mfs transporter, putative</fullName>
    </submittedName>
</protein>
<dbReference type="InterPro" id="IPR036259">
    <property type="entry name" value="MFS_trans_sf"/>
</dbReference>
<feature type="transmembrane region" description="Helical" evidence="5">
    <location>
        <begin position="294"/>
        <end position="311"/>
    </location>
</feature>
<keyword evidence="3 5" id="KW-1133">Transmembrane helix</keyword>
<dbReference type="CTD" id="8229778"/>
<dbReference type="AlphaFoldDB" id="E0VM00"/>
<evidence type="ECO:0000256" key="2">
    <source>
        <dbReference type="ARBA" id="ARBA00022692"/>
    </source>
</evidence>
<dbReference type="PANTHER" id="PTHR24064">
    <property type="entry name" value="SOLUTE CARRIER FAMILY 22 MEMBER"/>
    <property type="match status" value="1"/>
</dbReference>
<dbReference type="STRING" id="121224.E0VM00"/>
<dbReference type="EnsemblMetazoa" id="PHUM298040-RA">
    <property type="protein sequence ID" value="PHUM298040-PA"/>
    <property type="gene ID" value="PHUM298040"/>
</dbReference>
<feature type="transmembrane region" description="Helical" evidence="5">
    <location>
        <begin position="178"/>
        <end position="199"/>
    </location>
</feature>
<dbReference type="EMBL" id="DS235283">
    <property type="protein sequence ID" value="EEB14406.1"/>
    <property type="molecule type" value="Genomic_DNA"/>
</dbReference>
<feature type="transmembrane region" description="Helical" evidence="5">
    <location>
        <begin position="416"/>
        <end position="435"/>
    </location>
</feature>
<reference evidence="8" key="3">
    <citation type="submission" date="2021-02" db="UniProtKB">
        <authorList>
            <consortium name="EnsemblMetazoa"/>
        </authorList>
    </citation>
    <scope>IDENTIFICATION</scope>
    <source>
        <strain evidence="8">USDA</strain>
    </source>
</reference>
<dbReference type="PROSITE" id="PS50850">
    <property type="entry name" value="MFS"/>
    <property type="match status" value="1"/>
</dbReference>
<name>E0VM00_PEDHC</name>
<dbReference type="Gene3D" id="1.20.1250.20">
    <property type="entry name" value="MFS general substrate transporter like domains"/>
    <property type="match status" value="1"/>
</dbReference>
<evidence type="ECO:0000313" key="7">
    <source>
        <dbReference type="EMBL" id="EEB14406.1"/>
    </source>
</evidence>
<keyword evidence="4 5" id="KW-0472">Membrane</keyword>
<keyword evidence="9" id="KW-1185">Reference proteome</keyword>
<dbReference type="RefSeq" id="XP_002427144.1">
    <property type="nucleotide sequence ID" value="XM_002427099.1"/>
</dbReference>
<evidence type="ECO:0000256" key="1">
    <source>
        <dbReference type="ARBA" id="ARBA00004141"/>
    </source>
</evidence>
<feature type="domain" description="Major facilitator superfamily (MFS) profile" evidence="6">
    <location>
        <begin position="23"/>
        <end position="467"/>
    </location>
</feature>
<dbReference type="Pfam" id="PF00083">
    <property type="entry name" value="Sugar_tr"/>
    <property type="match status" value="1"/>
</dbReference>
<evidence type="ECO:0000313" key="8">
    <source>
        <dbReference type="EnsemblMetazoa" id="PHUM298040-PA"/>
    </source>
</evidence>
<dbReference type="VEuPathDB" id="VectorBase:PHUM298040"/>
<comment type="subcellular location">
    <subcellularLocation>
        <location evidence="1">Membrane</location>
        <topology evidence="1">Multi-pass membrane protein</topology>
    </subcellularLocation>
</comment>
<dbReference type="GO" id="GO:0016020">
    <property type="term" value="C:membrane"/>
    <property type="evidence" value="ECO:0007669"/>
    <property type="project" value="UniProtKB-SubCell"/>
</dbReference>
<feature type="transmembrane region" description="Helical" evidence="5">
    <location>
        <begin position="323"/>
        <end position="344"/>
    </location>
</feature>
<keyword evidence="2 5" id="KW-0812">Transmembrane</keyword>
<evidence type="ECO:0000256" key="3">
    <source>
        <dbReference type="ARBA" id="ARBA00022989"/>
    </source>
</evidence>
<dbReference type="InParanoid" id="E0VM00"/>
<feature type="transmembrane region" description="Helical" evidence="5">
    <location>
        <begin position="377"/>
        <end position="396"/>
    </location>
</feature>
<gene>
    <name evidence="8" type="primary">8229778</name>
    <name evidence="7" type="ORF">Phum_PHUM298040</name>
</gene>
<reference evidence="7" key="1">
    <citation type="submission" date="2007-04" db="EMBL/GenBank/DDBJ databases">
        <title>Annotation of Pediculus humanus corporis strain USDA.</title>
        <authorList>
            <person name="Kirkness E."/>
            <person name="Hannick L."/>
            <person name="Hass B."/>
            <person name="Bruggner R."/>
            <person name="Lawson D."/>
            <person name="Bidwell S."/>
            <person name="Joardar V."/>
            <person name="Caler E."/>
            <person name="Walenz B."/>
            <person name="Inman J."/>
            <person name="Schobel S."/>
            <person name="Galinsky K."/>
            <person name="Amedeo P."/>
            <person name="Strausberg R."/>
        </authorList>
    </citation>
    <scope>NUCLEOTIDE SEQUENCE</scope>
    <source>
        <strain evidence="7">USDA</strain>
    </source>
</reference>
<dbReference type="SUPFAM" id="SSF103473">
    <property type="entry name" value="MFS general substrate transporter"/>
    <property type="match status" value="1"/>
</dbReference>